<evidence type="ECO:0000313" key="7">
    <source>
        <dbReference type="Proteomes" id="UP000006919"/>
    </source>
</evidence>
<dbReference type="STRING" id="697329.Rumal_0901"/>
<evidence type="ECO:0000256" key="1">
    <source>
        <dbReference type="ARBA" id="ARBA00023015"/>
    </source>
</evidence>
<feature type="domain" description="HTH merR-type" evidence="5">
    <location>
        <begin position="1"/>
        <end position="70"/>
    </location>
</feature>
<dbReference type="SUPFAM" id="SSF46955">
    <property type="entry name" value="Putative DNA-binding domain"/>
    <property type="match status" value="1"/>
</dbReference>
<dbReference type="InterPro" id="IPR047057">
    <property type="entry name" value="MerR_fam"/>
</dbReference>
<evidence type="ECO:0000256" key="3">
    <source>
        <dbReference type="ARBA" id="ARBA00023159"/>
    </source>
</evidence>
<dbReference type="eggNOG" id="COG0789">
    <property type="taxonomic scope" value="Bacteria"/>
</dbReference>
<dbReference type="PANTHER" id="PTHR30204:SF90">
    <property type="entry name" value="HTH-TYPE TRANSCRIPTIONAL ACTIVATOR MTA"/>
    <property type="match status" value="1"/>
</dbReference>
<accession>E6UB78</accession>
<dbReference type="PROSITE" id="PS50937">
    <property type="entry name" value="HTH_MERR_2"/>
    <property type="match status" value="1"/>
</dbReference>
<gene>
    <name evidence="6" type="ordered locus">Rumal_0901</name>
</gene>
<keyword evidence="2" id="KW-0238">DNA-binding</keyword>
<dbReference type="HOGENOM" id="CLU_060077_0_6_9"/>
<dbReference type="Proteomes" id="UP000006919">
    <property type="component" value="Chromosome"/>
</dbReference>
<dbReference type="EMBL" id="CP002403">
    <property type="protein sequence ID" value="ADU21428.1"/>
    <property type="molecule type" value="Genomic_DNA"/>
</dbReference>
<dbReference type="Pfam" id="PF07739">
    <property type="entry name" value="TipAS"/>
    <property type="match status" value="1"/>
</dbReference>
<keyword evidence="3" id="KW-0010">Activator</keyword>
<dbReference type="InterPro" id="IPR009061">
    <property type="entry name" value="DNA-bd_dom_put_sf"/>
</dbReference>
<dbReference type="GO" id="GO:0003677">
    <property type="term" value="F:DNA binding"/>
    <property type="evidence" value="ECO:0007669"/>
    <property type="project" value="UniProtKB-KW"/>
</dbReference>
<dbReference type="RefSeq" id="WP_013497606.1">
    <property type="nucleotide sequence ID" value="NC_014833.1"/>
</dbReference>
<dbReference type="AlphaFoldDB" id="E6UB78"/>
<dbReference type="Gene3D" id="1.10.490.50">
    <property type="entry name" value="Antibiotic binding domain of TipA-like multidrug resistance regulators"/>
    <property type="match status" value="1"/>
</dbReference>
<dbReference type="GO" id="GO:0003700">
    <property type="term" value="F:DNA-binding transcription factor activity"/>
    <property type="evidence" value="ECO:0007669"/>
    <property type="project" value="InterPro"/>
</dbReference>
<evidence type="ECO:0000256" key="2">
    <source>
        <dbReference type="ARBA" id="ARBA00023125"/>
    </source>
</evidence>
<dbReference type="SMART" id="SM00422">
    <property type="entry name" value="HTH_MERR"/>
    <property type="match status" value="1"/>
</dbReference>
<proteinExistence type="predicted"/>
<evidence type="ECO:0000256" key="4">
    <source>
        <dbReference type="ARBA" id="ARBA00023163"/>
    </source>
</evidence>
<evidence type="ECO:0000313" key="6">
    <source>
        <dbReference type="EMBL" id="ADU21428.1"/>
    </source>
</evidence>
<organism evidence="6 7">
    <name type="scientific">Ruminococcus albus (strain ATCC 27210 / DSM 20455 / JCM 14654 / NCDO 2250 / 7)</name>
    <dbReference type="NCBI Taxonomy" id="697329"/>
    <lineage>
        <taxon>Bacteria</taxon>
        <taxon>Bacillati</taxon>
        <taxon>Bacillota</taxon>
        <taxon>Clostridia</taxon>
        <taxon>Eubacteriales</taxon>
        <taxon>Oscillospiraceae</taxon>
        <taxon>Ruminococcus</taxon>
    </lineage>
</organism>
<dbReference type="OrthoDB" id="9814833at2"/>
<dbReference type="PRINTS" id="PR00040">
    <property type="entry name" value="HTHMERR"/>
</dbReference>
<protein>
    <submittedName>
        <fullName evidence="6">Transcriptional regulator, MerR family</fullName>
    </submittedName>
</protein>
<dbReference type="KEGG" id="ral:Rumal_0901"/>
<dbReference type="SUPFAM" id="SSF89082">
    <property type="entry name" value="Antibiotic binding domain of TipA-like multidrug resistance regulators"/>
    <property type="match status" value="1"/>
</dbReference>
<name>E6UB78_RUMA7</name>
<evidence type="ECO:0000259" key="5">
    <source>
        <dbReference type="PROSITE" id="PS50937"/>
    </source>
</evidence>
<keyword evidence="1" id="KW-0805">Transcription regulation</keyword>
<dbReference type="InterPro" id="IPR012925">
    <property type="entry name" value="TipAS_dom"/>
</dbReference>
<keyword evidence="4" id="KW-0804">Transcription</keyword>
<reference evidence="6 7" key="1">
    <citation type="journal article" date="2011" name="J. Bacteriol.">
        <title>Complete genome of the cellulolytic ruminal bacterium Ruminococcus albus 7.</title>
        <authorList>
            <person name="Suen G."/>
            <person name="Stevenson D.M."/>
            <person name="Bruce D.C."/>
            <person name="Chertkov O."/>
            <person name="Copeland A."/>
            <person name="Cheng J.F."/>
            <person name="Detter C."/>
            <person name="Detter J.C."/>
            <person name="Goodwin L.A."/>
            <person name="Han C.S."/>
            <person name="Hauser L.J."/>
            <person name="Ivanova N.N."/>
            <person name="Kyrpides N.C."/>
            <person name="Land M.L."/>
            <person name="Lapidus A."/>
            <person name="Lucas S."/>
            <person name="Ovchinnikova G."/>
            <person name="Pitluck S."/>
            <person name="Tapia R."/>
            <person name="Woyke T."/>
            <person name="Boyum J."/>
            <person name="Mead D."/>
            <person name="Weimer P.J."/>
        </authorList>
    </citation>
    <scope>NUCLEOTIDE SEQUENCE [LARGE SCALE GENOMIC DNA]</scope>
    <source>
        <strain evidence="7">ATCC 27210 / DSM 20455 / JCM 14654 / NCDO 2250 / 7</strain>
    </source>
</reference>
<dbReference type="CDD" id="cd01106">
    <property type="entry name" value="HTH_TipAL-Mta"/>
    <property type="match status" value="1"/>
</dbReference>
<dbReference type="InterPro" id="IPR036244">
    <property type="entry name" value="TipA-like_antibiotic-bd"/>
</dbReference>
<dbReference type="InterPro" id="IPR000551">
    <property type="entry name" value="MerR-type_HTH_dom"/>
</dbReference>
<dbReference type="PANTHER" id="PTHR30204">
    <property type="entry name" value="REDOX-CYCLING DRUG-SENSING TRANSCRIPTIONAL ACTIVATOR SOXR"/>
    <property type="match status" value="1"/>
</dbReference>
<dbReference type="Gene3D" id="1.10.1660.10">
    <property type="match status" value="1"/>
</dbReference>
<dbReference type="Pfam" id="PF13411">
    <property type="entry name" value="MerR_1"/>
    <property type="match status" value="1"/>
</dbReference>
<sequence length="243" mass="27507">MRTVNEVSKLTGVSIRTLQYYDKIGLLIPAMRTDAGYRLYDDTALERLQQILLFRELEFPLSDIRAMLEAPDFDRKKALTQQVELLTLKKQRLEAIIEAACELIDKGDIIMGFKAFDTKTIEEYKARAKAEWGTTKEYAEYAEKTGDRSAEDEKNTANDLMKVFAEFGALREHPADSPDVQSQVKKLQRFITDNYYNCSDDMLMSLGNMYSADDEFKQNIDSAGGAGTADLVTRAISAYISSK</sequence>